<dbReference type="Proteomes" id="UP000824102">
    <property type="component" value="Unassembled WGS sequence"/>
</dbReference>
<dbReference type="InterPro" id="IPR051532">
    <property type="entry name" value="Ester_Hydrolysis_Enzymes"/>
</dbReference>
<dbReference type="Pfam" id="PF13472">
    <property type="entry name" value="Lipase_GDSL_2"/>
    <property type="match status" value="1"/>
</dbReference>
<reference evidence="2" key="2">
    <citation type="submission" date="2021-04" db="EMBL/GenBank/DDBJ databases">
        <authorList>
            <person name="Gilroy R."/>
        </authorList>
    </citation>
    <scope>NUCLEOTIDE SEQUENCE</scope>
    <source>
        <strain evidence="2">ChiW7-2402</strain>
    </source>
</reference>
<name>A0A9D2JZV3_9FIRM</name>
<dbReference type="InterPro" id="IPR036514">
    <property type="entry name" value="SGNH_hydro_sf"/>
</dbReference>
<feature type="domain" description="SGNH hydrolase-type esterase" evidence="1">
    <location>
        <begin position="9"/>
        <end position="113"/>
    </location>
</feature>
<comment type="caution">
    <text evidence="2">The sequence shown here is derived from an EMBL/GenBank/DDBJ whole genome shotgun (WGS) entry which is preliminary data.</text>
</comment>
<dbReference type="PANTHER" id="PTHR30383">
    <property type="entry name" value="THIOESTERASE 1/PROTEASE 1/LYSOPHOSPHOLIPASE L1"/>
    <property type="match status" value="1"/>
</dbReference>
<dbReference type="PANTHER" id="PTHR30383:SF5">
    <property type="entry name" value="SGNH HYDROLASE-TYPE ESTERASE DOMAIN-CONTAINING PROTEIN"/>
    <property type="match status" value="1"/>
</dbReference>
<evidence type="ECO:0000313" key="2">
    <source>
        <dbReference type="EMBL" id="HIZ72757.1"/>
    </source>
</evidence>
<evidence type="ECO:0000259" key="1">
    <source>
        <dbReference type="Pfam" id="PF13472"/>
    </source>
</evidence>
<reference evidence="2" key="1">
    <citation type="journal article" date="2021" name="PeerJ">
        <title>Extensive microbial diversity within the chicken gut microbiome revealed by metagenomics and culture.</title>
        <authorList>
            <person name="Gilroy R."/>
            <person name="Ravi A."/>
            <person name="Getino M."/>
            <person name="Pursley I."/>
            <person name="Horton D.L."/>
            <person name="Alikhan N.F."/>
            <person name="Baker D."/>
            <person name="Gharbi K."/>
            <person name="Hall N."/>
            <person name="Watson M."/>
            <person name="Adriaenssens E.M."/>
            <person name="Foster-Nyarko E."/>
            <person name="Jarju S."/>
            <person name="Secka A."/>
            <person name="Antonio M."/>
            <person name="Oren A."/>
            <person name="Chaudhuri R.R."/>
            <person name="La Ragione R."/>
            <person name="Hildebrand F."/>
            <person name="Pallen M.J."/>
        </authorList>
    </citation>
    <scope>NUCLEOTIDE SEQUENCE</scope>
    <source>
        <strain evidence="2">ChiW7-2402</strain>
    </source>
</reference>
<dbReference type="Gene3D" id="3.40.50.1110">
    <property type="entry name" value="SGNH hydrolase"/>
    <property type="match status" value="1"/>
</dbReference>
<dbReference type="EMBL" id="DXBB01000059">
    <property type="protein sequence ID" value="HIZ72757.1"/>
    <property type="molecule type" value="Genomic_DNA"/>
</dbReference>
<gene>
    <name evidence="2" type="ORF">H9964_04170</name>
</gene>
<sequence>MKSWNRKKYFLLAGVNNISRGHYEETIREYYSLILEDLSKIGCTVYVQSILPVREPSSVDNERIEVANEIIEELALEYGCEFIDIHSVFTDENDELEQELTKDGVHLNDEGYTVWIEQIEKNIRE</sequence>
<proteinExistence type="predicted"/>
<dbReference type="AlphaFoldDB" id="A0A9D2JZV3"/>
<dbReference type="GO" id="GO:0004622">
    <property type="term" value="F:phosphatidylcholine lysophospholipase activity"/>
    <property type="evidence" value="ECO:0007669"/>
    <property type="project" value="TreeGrafter"/>
</dbReference>
<accession>A0A9D2JZV3</accession>
<protein>
    <recommendedName>
        <fullName evidence="1">SGNH hydrolase-type esterase domain-containing protein</fullName>
    </recommendedName>
</protein>
<dbReference type="SUPFAM" id="SSF52266">
    <property type="entry name" value="SGNH hydrolase"/>
    <property type="match status" value="1"/>
</dbReference>
<evidence type="ECO:0000313" key="3">
    <source>
        <dbReference type="Proteomes" id="UP000824102"/>
    </source>
</evidence>
<organism evidence="2 3">
    <name type="scientific">Candidatus Gallimonas intestinavium</name>
    <dbReference type="NCBI Taxonomy" id="2838603"/>
    <lineage>
        <taxon>Bacteria</taxon>
        <taxon>Bacillati</taxon>
        <taxon>Bacillota</taxon>
        <taxon>Clostridia</taxon>
        <taxon>Candidatus Gallimonas</taxon>
    </lineage>
</organism>
<dbReference type="InterPro" id="IPR013830">
    <property type="entry name" value="SGNH_hydro"/>
</dbReference>